<reference evidence="2" key="1">
    <citation type="journal article" date="2014" name="Proc. Natl. Acad. Sci. U.S.A.">
        <title>Extensive sampling of basidiomycete genomes demonstrates inadequacy of the white-rot/brown-rot paradigm for wood decay fungi.</title>
        <authorList>
            <person name="Riley R."/>
            <person name="Salamov A.A."/>
            <person name="Brown D.W."/>
            <person name="Nagy L.G."/>
            <person name="Floudas D."/>
            <person name="Held B.W."/>
            <person name="Levasseur A."/>
            <person name="Lombard V."/>
            <person name="Morin E."/>
            <person name="Otillar R."/>
            <person name="Lindquist E.A."/>
            <person name="Sun H."/>
            <person name="LaButti K.M."/>
            <person name="Schmutz J."/>
            <person name="Jabbour D."/>
            <person name="Luo H."/>
            <person name="Baker S.E."/>
            <person name="Pisabarro A.G."/>
            <person name="Walton J.D."/>
            <person name="Blanchette R.A."/>
            <person name="Henrissat B."/>
            <person name="Martin F."/>
            <person name="Cullen D."/>
            <person name="Hibbett D.S."/>
            <person name="Grigoriev I.V."/>
        </authorList>
    </citation>
    <scope>NUCLEOTIDE SEQUENCE [LARGE SCALE GENOMIC DNA]</scope>
    <source>
        <strain evidence="2">FD-172 SS1</strain>
    </source>
</reference>
<dbReference type="HOGENOM" id="CLU_499637_0_0_1"/>
<evidence type="ECO:0000313" key="2">
    <source>
        <dbReference type="Proteomes" id="UP000027195"/>
    </source>
</evidence>
<dbReference type="AlphaFoldDB" id="A0A067LX63"/>
<organism evidence="1 2">
    <name type="scientific">Botryobasidium botryosum (strain FD-172 SS1)</name>
    <dbReference type="NCBI Taxonomy" id="930990"/>
    <lineage>
        <taxon>Eukaryota</taxon>
        <taxon>Fungi</taxon>
        <taxon>Dikarya</taxon>
        <taxon>Basidiomycota</taxon>
        <taxon>Agaricomycotina</taxon>
        <taxon>Agaricomycetes</taxon>
        <taxon>Cantharellales</taxon>
        <taxon>Botryobasidiaceae</taxon>
        <taxon>Botryobasidium</taxon>
    </lineage>
</organism>
<dbReference type="EMBL" id="KL198100">
    <property type="protein sequence ID" value="KDQ07784.1"/>
    <property type="molecule type" value="Genomic_DNA"/>
</dbReference>
<evidence type="ECO:0000313" key="1">
    <source>
        <dbReference type="EMBL" id="KDQ07784.1"/>
    </source>
</evidence>
<dbReference type="Proteomes" id="UP000027195">
    <property type="component" value="Unassembled WGS sequence"/>
</dbReference>
<name>A0A067LX63_BOTB1</name>
<keyword evidence="2" id="KW-1185">Reference proteome</keyword>
<protein>
    <submittedName>
        <fullName evidence="1">Uncharacterized protein</fullName>
    </submittedName>
</protein>
<dbReference type="SUPFAM" id="SSF52047">
    <property type="entry name" value="RNI-like"/>
    <property type="match status" value="1"/>
</dbReference>
<dbReference type="InParanoid" id="A0A067LX63"/>
<dbReference type="Gene3D" id="1.20.1280.50">
    <property type="match status" value="1"/>
</dbReference>
<sequence>MGVGDVSRSIHDYLDLVDALQQSISPQPGHDFEVNYCEIDGMLEKIANLETQFRLGRSKLQNIRNQSRVLIPPNRLPTEIFSYIFYLCFQSEAEPVDPQLWDEDATPDDDTQSIISVGPQVCHHWRDVILGTHKLWTSIDLSSPASLYDADLALKRSKTLPLAIYLDLVLEEGEGWHKPALDLLRPHMSRCRELSMHANNLEAMGHAVHQLTKSGDMPLLRDVTLTSREAGEVLSLGETAISLFTAMTQAVDYLHLLGVFLPWESRSFTNLVGLTLTHIDDTRAPTPAQMETILRSCPLLEYLELEDIAPLLPPVEPPTFTSPSSIVMKALDTVKVQRVGVPIFHHIADVISAPALTTVLFADSVGRPRAGLSEVEFGAHSALFSLTSASHAVSLQYLSIELGTWSSSEFIRLLKPLESLQDLRLSLMKGVDNILAGLVSEGCCTDLCALTLIECYSQDASLFKAIRKLASDPERESH</sequence>
<dbReference type="OrthoDB" id="3365698at2759"/>
<dbReference type="STRING" id="930990.A0A067LX63"/>
<accession>A0A067LX63</accession>
<proteinExistence type="predicted"/>
<gene>
    <name evidence="1" type="ORF">BOTBODRAFT_180356</name>
</gene>